<dbReference type="SMART" id="SM00354">
    <property type="entry name" value="HTH_LACI"/>
    <property type="match status" value="1"/>
</dbReference>
<gene>
    <name evidence="5" type="ORF">Q5M86_04640</name>
</gene>
<keyword evidence="1" id="KW-0805">Transcription regulation</keyword>
<accession>A0ABT8YVX2</accession>
<dbReference type="Gene3D" id="1.10.260.40">
    <property type="entry name" value="lambda repressor-like DNA-binding domains"/>
    <property type="match status" value="1"/>
</dbReference>
<protein>
    <submittedName>
        <fullName evidence="5">LacI family DNA-binding transcriptional regulator</fullName>
    </submittedName>
</protein>
<keyword evidence="2 5" id="KW-0238">DNA-binding</keyword>
<reference evidence="5" key="1">
    <citation type="submission" date="2023-07" db="EMBL/GenBank/DDBJ databases">
        <title>Mucosal microbiota of week-old chicken and adult hens.</title>
        <authorList>
            <person name="Volf J."/>
            <person name="Karasova D."/>
            <person name="Crhanova M."/>
            <person name="Faldynova M."/>
            <person name="Prikrylova H."/>
            <person name="Zeman M."/>
            <person name="Babak V."/>
            <person name="Rajova J."/>
            <person name="Rychlik I."/>
        </authorList>
    </citation>
    <scope>NUCLEOTIDE SEQUENCE</scope>
    <source>
        <strain evidence="5">ET902</strain>
    </source>
</reference>
<evidence type="ECO:0000313" key="5">
    <source>
        <dbReference type="EMBL" id="MDO7020054.1"/>
    </source>
</evidence>
<dbReference type="RefSeq" id="WP_020003916.1">
    <property type="nucleotide sequence ID" value="NZ_JAUPBL010000053.1"/>
</dbReference>
<sequence length="329" mass="37317">MKIRELSRISGISPATISRMLKDPNSVKESTRNKVNNILKNNGMDKCFSLKCVKRVILVIPDLSNTFYLDLFNGIVSVVQKNNIPFEIYLTNESIEEEIKIFSRIEEDKGIGVIWVPASDKRDKLPYNKNTNIISLVDRNLEFEDIYIKNLSNNFSASKKATDLLIEGGARNPIIITGSLNLSNAQERKDGFLESIKNHNLDNGINRVYYGDFNNSYSGYDMVKTLVREKVEFDSILAANQILAIGILKALRELKLSIPNDVSIITFDKLVNLYPSLYYENDNISEVVFPAFDIGVNATNVLLEQKSLNTPKQIYNYSAQFHLRGSEKK</sequence>
<name>A0ABT8YVX2_9SPIR</name>
<dbReference type="Proteomes" id="UP001175147">
    <property type="component" value="Unassembled WGS sequence"/>
</dbReference>
<keyword evidence="3" id="KW-0804">Transcription</keyword>
<evidence type="ECO:0000256" key="1">
    <source>
        <dbReference type="ARBA" id="ARBA00023015"/>
    </source>
</evidence>
<feature type="domain" description="HTH lacI-type" evidence="4">
    <location>
        <begin position="1"/>
        <end position="65"/>
    </location>
</feature>
<dbReference type="PANTHER" id="PTHR30146">
    <property type="entry name" value="LACI-RELATED TRANSCRIPTIONAL REPRESSOR"/>
    <property type="match status" value="1"/>
</dbReference>
<proteinExistence type="predicted"/>
<organism evidence="5 6">
    <name type="scientific">Brachyspira innocens</name>
    <dbReference type="NCBI Taxonomy" id="13264"/>
    <lineage>
        <taxon>Bacteria</taxon>
        <taxon>Pseudomonadati</taxon>
        <taxon>Spirochaetota</taxon>
        <taxon>Spirochaetia</taxon>
        <taxon>Brachyspirales</taxon>
        <taxon>Brachyspiraceae</taxon>
        <taxon>Brachyspira</taxon>
    </lineage>
</organism>
<evidence type="ECO:0000313" key="6">
    <source>
        <dbReference type="Proteomes" id="UP001175147"/>
    </source>
</evidence>
<evidence type="ECO:0000256" key="2">
    <source>
        <dbReference type="ARBA" id="ARBA00023125"/>
    </source>
</evidence>
<keyword evidence="6" id="KW-1185">Reference proteome</keyword>
<evidence type="ECO:0000259" key="4">
    <source>
        <dbReference type="SMART" id="SM00354"/>
    </source>
</evidence>
<dbReference type="Pfam" id="PF13377">
    <property type="entry name" value="Peripla_BP_3"/>
    <property type="match status" value="1"/>
</dbReference>
<dbReference type="EMBL" id="JAUPBM010000040">
    <property type="protein sequence ID" value="MDO7020054.1"/>
    <property type="molecule type" value="Genomic_DNA"/>
</dbReference>
<dbReference type="SUPFAM" id="SSF53822">
    <property type="entry name" value="Periplasmic binding protein-like I"/>
    <property type="match status" value="1"/>
</dbReference>
<dbReference type="GO" id="GO:0003677">
    <property type="term" value="F:DNA binding"/>
    <property type="evidence" value="ECO:0007669"/>
    <property type="project" value="UniProtKB-KW"/>
</dbReference>
<dbReference type="Pfam" id="PF00356">
    <property type="entry name" value="LacI"/>
    <property type="match status" value="1"/>
</dbReference>
<dbReference type="InterPro" id="IPR000843">
    <property type="entry name" value="HTH_LacI"/>
</dbReference>
<evidence type="ECO:0000256" key="3">
    <source>
        <dbReference type="ARBA" id="ARBA00023163"/>
    </source>
</evidence>
<dbReference type="InterPro" id="IPR046335">
    <property type="entry name" value="LacI/GalR-like_sensor"/>
</dbReference>
<dbReference type="InterPro" id="IPR028082">
    <property type="entry name" value="Peripla_BP_I"/>
</dbReference>
<dbReference type="SUPFAM" id="SSF47413">
    <property type="entry name" value="lambda repressor-like DNA-binding domains"/>
    <property type="match status" value="1"/>
</dbReference>
<comment type="caution">
    <text evidence="5">The sequence shown here is derived from an EMBL/GenBank/DDBJ whole genome shotgun (WGS) entry which is preliminary data.</text>
</comment>
<dbReference type="InterPro" id="IPR010982">
    <property type="entry name" value="Lambda_DNA-bd_dom_sf"/>
</dbReference>
<dbReference type="PANTHER" id="PTHR30146:SF24">
    <property type="entry name" value="XYLOSE OPERON REGULATORY PROTEIN"/>
    <property type="match status" value="1"/>
</dbReference>
<dbReference type="CDD" id="cd06267">
    <property type="entry name" value="PBP1_LacI_sugar_binding-like"/>
    <property type="match status" value="1"/>
</dbReference>
<dbReference type="Gene3D" id="3.40.50.2300">
    <property type="match status" value="2"/>
</dbReference>